<dbReference type="PANTHER" id="PTHR30514">
    <property type="entry name" value="GLUCOKINASE"/>
    <property type="match status" value="1"/>
</dbReference>
<dbReference type="InterPro" id="IPR047640">
    <property type="entry name" value="RpiR-like"/>
</dbReference>
<dbReference type="InterPro" id="IPR001347">
    <property type="entry name" value="SIS_dom"/>
</dbReference>
<accession>A0ABT0UP87</accession>
<dbReference type="Pfam" id="PF01380">
    <property type="entry name" value="SIS"/>
    <property type="match status" value="1"/>
</dbReference>
<proteinExistence type="predicted"/>
<dbReference type="SUPFAM" id="SSF46689">
    <property type="entry name" value="Homeodomain-like"/>
    <property type="match status" value="1"/>
</dbReference>
<dbReference type="Proteomes" id="UP001431429">
    <property type="component" value="Unassembled WGS sequence"/>
</dbReference>
<dbReference type="PROSITE" id="PS51464">
    <property type="entry name" value="SIS"/>
    <property type="match status" value="1"/>
</dbReference>
<protein>
    <submittedName>
        <fullName evidence="2">SIS domain-containing protein</fullName>
    </submittedName>
</protein>
<dbReference type="InterPro" id="IPR036388">
    <property type="entry name" value="WH-like_DNA-bd_sf"/>
</dbReference>
<dbReference type="InterPro" id="IPR000281">
    <property type="entry name" value="HTH_RpiR"/>
</dbReference>
<dbReference type="SUPFAM" id="SSF53697">
    <property type="entry name" value="SIS domain"/>
    <property type="match status" value="1"/>
</dbReference>
<dbReference type="RefSeq" id="WP_250920144.1">
    <property type="nucleotide sequence ID" value="NZ_JAMQAW010000012.1"/>
</dbReference>
<dbReference type="InterPro" id="IPR046348">
    <property type="entry name" value="SIS_dom_sf"/>
</dbReference>
<evidence type="ECO:0000313" key="2">
    <source>
        <dbReference type="EMBL" id="MCM2389799.1"/>
    </source>
</evidence>
<dbReference type="Gene3D" id="3.40.50.10490">
    <property type="entry name" value="Glucose-6-phosphate isomerase like protein, domain 1"/>
    <property type="match status" value="1"/>
</dbReference>
<organism evidence="2 3">
    <name type="scientific">Streptomyces albipurpureus</name>
    <dbReference type="NCBI Taxonomy" id="2897419"/>
    <lineage>
        <taxon>Bacteria</taxon>
        <taxon>Bacillati</taxon>
        <taxon>Actinomycetota</taxon>
        <taxon>Actinomycetes</taxon>
        <taxon>Kitasatosporales</taxon>
        <taxon>Streptomycetaceae</taxon>
        <taxon>Streptomyces</taxon>
    </lineage>
</organism>
<dbReference type="EMBL" id="JAMQAW010000012">
    <property type="protein sequence ID" value="MCM2389799.1"/>
    <property type="molecule type" value="Genomic_DNA"/>
</dbReference>
<dbReference type="InterPro" id="IPR009057">
    <property type="entry name" value="Homeodomain-like_sf"/>
</dbReference>
<evidence type="ECO:0000313" key="3">
    <source>
        <dbReference type="Proteomes" id="UP001431429"/>
    </source>
</evidence>
<evidence type="ECO:0000259" key="1">
    <source>
        <dbReference type="PROSITE" id="PS51464"/>
    </source>
</evidence>
<dbReference type="Gene3D" id="1.10.10.10">
    <property type="entry name" value="Winged helix-like DNA-binding domain superfamily/Winged helix DNA-binding domain"/>
    <property type="match status" value="1"/>
</dbReference>
<sequence length="311" mass="32659">MEDPDTPGALGASENPDGVGTTVAQWLDGLTDEVPLGPKAVLVRQVLTTQPTYCSYATAADVAERAEVNPATVVRFAQSLGYAGWPHLQADLRAVYLTGRFVPGQPSKADGGLLATAFARDAQSLGALERSFDFETARTVVRSIRDARRTLVVAAGTHAIPAQALAMVAASRGFPVSCEDRGGAHLAHALAALSADDCLVAWTFWPHYRDTRAALRAARRAGAVTCVVTDTRYSPPAQESDHVLVVPTEGIANIQSMTVATSVAYGLVAELTASDPAASRSAAERVSTVWQELDLFAPDGPGRGERGSGPH</sequence>
<dbReference type="Pfam" id="PF01418">
    <property type="entry name" value="HTH_6"/>
    <property type="match status" value="1"/>
</dbReference>
<feature type="domain" description="SIS" evidence="1">
    <location>
        <begin position="140"/>
        <end position="287"/>
    </location>
</feature>
<reference evidence="2" key="1">
    <citation type="submission" date="2022-06" db="EMBL/GenBank/DDBJ databases">
        <title>Genome public.</title>
        <authorList>
            <person name="Sun Q."/>
        </authorList>
    </citation>
    <scope>NUCLEOTIDE SEQUENCE</scope>
    <source>
        <strain evidence="2">CWNU-1</strain>
    </source>
</reference>
<gene>
    <name evidence="2" type="ORF">NBG84_16140</name>
</gene>
<keyword evidence="3" id="KW-1185">Reference proteome</keyword>
<dbReference type="PANTHER" id="PTHR30514:SF18">
    <property type="entry name" value="RPIR-FAMILY TRANSCRIPTIONAL REGULATOR"/>
    <property type="match status" value="1"/>
</dbReference>
<comment type="caution">
    <text evidence="2">The sequence shown here is derived from an EMBL/GenBank/DDBJ whole genome shotgun (WGS) entry which is preliminary data.</text>
</comment>
<name>A0ABT0UP87_9ACTN</name>